<evidence type="ECO:0000313" key="3">
    <source>
        <dbReference type="Proteomes" id="UP000051870"/>
    </source>
</evidence>
<dbReference type="RefSeq" id="WP_058311569.1">
    <property type="nucleotide sequence ID" value="NZ_CYTW01000002.1"/>
</dbReference>
<evidence type="ECO:0000313" key="2">
    <source>
        <dbReference type="EMBL" id="CUK00964.1"/>
    </source>
</evidence>
<sequence length="203" mass="23418">MAIRRKHFRTNRFGTTCSVREHNFESSNTKSEFRLSWNKGRALINGAVTYNMRCFGCGATVFFYRNDAGSRVFFDKLGVPWPKHDCPKWSRRMETEPITSARVVTKQSVGVGKVDGPGSAPENPTKKVHEGFAKRSRRFKSKHRHILSEAKHQKQNEKRRQERIALHQAQWVADGKPEKATSRAVPIENKVSKRLKRKPKEDD</sequence>
<protein>
    <submittedName>
        <fullName evidence="2">Uncharacterized protein</fullName>
    </submittedName>
</protein>
<feature type="compositionally biased region" description="Basic residues" evidence="1">
    <location>
        <begin position="192"/>
        <end position="203"/>
    </location>
</feature>
<feature type="region of interest" description="Disordered" evidence="1">
    <location>
        <begin position="173"/>
        <end position="203"/>
    </location>
</feature>
<organism evidence="2 3">
    <name type="scientific">Shimia thalassica</name>
    <dbReference type="NCBI Taxonomy" id="1715693"/>
    <lineage>
        <taxon>Bacteria</taxon>
        <taxon>Pseudomonadati</taxon>
        <taxon>Pseudomonadota</taxon>
        <taxon>Alphaproteobacteria</taxon>
        <taxon>Rhodobacterales</taxon>
        <taxon>Roseobacteraceae</taxon>
    </lineage>
</organism>
<dbReference type="AlphaFoldDB" id="A0A0P1IH58"/>
<name>A0A0P1IH58_9RHOB</name>
<dbReference type="GeneID" id="83881417"/>
<dbReference type="STRING" id="1715693.PH7735_02394"/>
<dbReference type="EMBL" id="CYTW01000002">
    <property type="protein sequence ID" value="CUK00964.1"/>
    <property type="molecule type" value="Genomic_DNA"/>
</dbReference>
<keyword evidence="3" id="KW-1185">Reference proteome</keyword>
<evidence type="ECO:0000256" key="1">
    <source>
        <dbReference type="SAM" id="MobiDB-lite"/>
    </source>
</evidence>
<accession>A0A0P1IH58</accession>
<proteinExistence type="predicted"/>
<dbReference type="Proteomes" id="UP000051870">
    <property type="component" value="Unassembled WGS sequence"/>
</dbReference>
<reference evidence="3" key="1">
    <citation type="submission" date="2015-09" db="EMBL/GenBank/DDBJ databases">
        <authorList>
            <person name="Rodrigo-Torres Lidia"/>
            <person name="Arahal R.David."/>
        </authorList>
    </citation>
    <scope>NUCLEOTIDE SEQUENCE [LARGE SCALE GENOMIC DNA]</scope>
    <source>
        <strain evidence="3">CECT 7735</strain>
    </source>
</reference>
<gene>
    <name evidence="2" type="ORF">PH7735_02394</name>
</gene>